<gene>
    <name evidence="3" type="ORF">BLA24_30230</name>
</gene>
<evidence type="ECO:0000256" key="2">
    <source>
        <dbReference type="SAM" id="Phobius"/>
    </source>
</evidence>
<dbReference type="Proteomes" id="UP000222531">
    <property type="component" value="Unassembled WGS sequence"/>
</dbReference>
<proteinExistence type="predicted"/>
<keyword evidence="2" id="KW-0812">Transmembrane</keyword>
<feature type="transmembrane region" description="Helical" evidence="2">
    <location>
        <begin position="70"/>
        <end position="89"/>
    </location>
</feature>
<accession>A0A2G1X975</accession>
<dbReference type="OrthoDB" id="4338253at2"/>
<dbReference type="RefSeq" id="WP_099202254.1">
    <property type="nucleotide sequence ID" value="NZ_JBIRXA010000011.1"/>
</dbReference>
<keyword evidence="2" id="KW-0472">Membrane</keyword>
<name>A0A2G1X975_STRCJ</name>
<sequence>MIRRDIPGHRGALGPEISGPGSTASRTRGRKAPPPGLLLPAGRVVLFLLGLVWCWAMYRLLVQPGRAGFVEGLVATGGWGLSLLPVHCVPRTRGRRPRGAHAGSRRKW</sequence>
<evidence type="ECO:0000313" key="3">
    <source>
        <dbReference type="EMBL" id="PHQ47793.1"/>
    </source>
</evidence>
<evidence type="ECO:0000313" key="4">
    <source>
        <dbReference type="Proteomes" id="UP000222531"/>
    </source>
</evidence>
<evidence type="ECO:0000256" key="1">
    <source>
        <dbReference type="SAM" id="MobiDB-lite"/>
    </source>
</evidence>
<keyword evidence="2" id="KW-1133">Transmembrane helix</keyword>
<dbReference type="AlphaFoldDB" id="A0A2G1X975"/>
<feature type="transmembrane region" description="Helical" evidence="2">
    <location>
        <begin position="36"/>
        <end position="58"/>
    </location>
</feature>
<organism evidence="3 4">
    <name type="scientific">Streptomyces cinnamoneus</name>
    <name type="common">Streptoverticillium cinnamoneum</name>
    <dbReference type="NCBI Taxonomy" id="53446"/>
    <lineage>
        <taxon>Bacteria</taxon>
        <taxon>Bacillati</taxon>
        <taxon>Actinomycetota</taxon>
        <taxon>Actinomycetes</taxon>
        <taxon>Kitasatosporales</taxon>
        <taxon>Streptomycetaceae</taxon>
        <taxon>Streptomyces</taxon>
        <taxon>Streptomyces cinnamoneus group</taxon>
    </lineage>
</organism>
<protein>
    <submittedName>
        <fullName evidence="3">Uncharacterized protein</fullName>
    </submittedName>
</protein>
<comment type="caution">
    <text evidence="3">The sequence shown here is derived from an EMBL/GenBank/DDBJ whole genome shotgun (WGS) entry which is preliminary data.</text>
</comment>
<keyword evidence="4" id="KW-1185">Reference proteome</keyword>
<dbReference type="EMBL" id="NHZO01000168">
    <property type="protein sequence ID" value="PHQ47793.1"/>
    <property type="molecule type" value="Genomic_DNA"/>
</dbReference>
<reference evidence="3 4" key="1">
    <citation type="journal article" date="2017" name="Biochemistry">
        <title>Identification of the Biosynthetic Pathway for the Antibiotic Bicyclomycin.</title>
        <authorList>
            <person name="Patteson J."/>
            <person name="Cai W."/>
            <person name="Johnson R.A."/>
            <person name="Santa Maria K."/>
            <person name="Li B."/>
        </authorList>
    </citation>
    <scope>NUCLEOTIDE SEQUENCE [LARGE SCALE GENOMIC DNA]</scope>
    <source>
        <strain evidence="3 4">ATCC 21532</strain>
    </source>
</reference>
<feature type="region of interest" description="Disordered" evidence="1">
    <location>
        <begin position="1"/>
        <end position="37"/>
    </location>
</feature>